<dbReference type="AlphaFoldDB" id="A0A3P3QRA7"/>
<name>A0A3P3QRA7_9GAMM</name>
<proteinExistence type="predicted"/>
<dbReference type="Pfam" id="PF01124">
    <property type="entry name" value="MAPEG"/>
    <property type="match status" value="1"/>
</dbReference>
<keyword evidence="4 5" id="KW-0472">Membrane</keyword>
<dbReference type="PANTHER" id="PTHR10250">
    <property type="entry name" value="MICROSOMAL GLUTATHIONE S-TRANSFERASE"/>
    <property type="match status" value="1"/>
</dbReference>
<evidence type="ECO:0000313" key="7">
    <source>
        <dbReference type="Proteomes" id="UP000276260"/>
    </source>
</evidence>
<comment type="subcellular location">
    <subcellularLocation>
        <location evidence="1">Membrane</location>
        <topology evidence="1">Multi-pass membrane protein</topology>
    </subcellularLocation>
</comment>
<evidence type="ECO:0000313" key="6">
    <source>
        <dbReference type="EMBL" id="RRJ23742.1"/>
    </source>
</evidence>
<keyword evidence="7" id="KW-1185">Reference proteome</keyword>
<evidence type="ECO:0000256" key="1">
    <source>
        <dbReference type="ARBA" id="ARBA00004141"/>
    </source>
</evidence>
<feature type="transmembrane region" description="Helical" evidence="5">
    <location>
        <begin position="106"/>
        <end position="130"/>
    </location>
</feature>
<gene>
    <name evidence="6" type="ORF">EIK76_06705</name>
</gene>
<dbReference type="GO" id="GO:0004364">
    <property type="term" value="F:glutathione transferase activity"/>
    <property type="evidence" value="ECO:0007669"/>
    <property type="project" value="TreeGrafter"/>
</dbReference>
<protein>
    <submittedName>
        <fullName evidence="6">MAPEG family protein</fullName>
    </submittedName>
</protein>
<organism evidence="6 7">
    <name type="scientific">Rheinheimera mesophila</name>
    <dbReference type="NCBI Taxonomy" id="1547515"/>
    <lineage>
        <taxon>Bacteria</taxon>
        <taxon>Pseudomonadati</taxon>
        <taxon>Pseudomonadota</taxon>
        <taxon>Gammaproteobacteria</taxon>
        <taxon>Chromatiales</taxon>
        <taxon>Chromatiaceae</taxon>
        <taxon>Rheinheimera</taxon>
    </lineage>
</organism>
<comment type="caution">
    <text evidence="6">The sequence shown here is derived from an EMBL/GenBank/DDBJ whole genome shotgun (WGS) entry which is preliminary data.</text>
</comment>
<dbReference type="Gene3D" id="1.20.120.550">
    <property type="entry name" value="Membrane associated eicosanoid/glutathione metabolism-like domain"/>
    <property type="match status" value="1"/>
</dbReference>
<reference evidence="6 7" key="1">
    <citation type="submission" date="2018-11" db="EMBL/GenBank/DDBJ databases">
        <title>Draft genome analysis of Rheinheimera mesophila isolated from an industrial waste site.</title>
        <authorList>
            <person name="Yu Q."/>
            <person name="Qi Y."/>
            <person name="Zhang H."/>
            <person name="Lu Y."/>
            <person name="Pu J."/>
        </authorList>
    </citation>
    <scope>NUCLEOTIDE SEQUENCE [LARGE SCALE GENOMIC DNA]</scope>
    <source>
        <strain evidence="6 7">IITR13</strain>
    </source>
</reference>
<dbReference type="GO" id="GO:0004602">
    <property type="term" value="F:glutathione peroxidase activity"/>
    <property type="evidence" value="ECO:0007669"/>
    <property type="project" value="TreeGrafter"/>
</dbReference>
<dbReference type="RefSeq" id="WP_046521008.1">
    <property type="nucleotide sequence ID" value="NZ_LAVS01000089.1"/>
</dbReference>
<dbReference type="EMBL" id="RRCF01000001">
    <property type="protein sequence ID" value="RRJ23742.1"/>
    <property type="molecule type" value="Genomic_DNA"/>
</dbReference>
<dbReference type="InterPro" id="IPR050997">
    <property type="entry name" value="MAPEG"/>
</dbReference>
<accession>A0A3P3QRA7</accession>
<dbReference type="Proteomes" id="UP000276260">
    <property type="component" value="Unassembled WGS sequence"/>
</dbReference>
<dbReference type="InterPro" id="IPR023352">
    <property type="entry name" value="MAPEG-like_dom_sf"/>
</dbReference>
<dbReference type="PANTHER" id="PTHR10250:SF15">
    <property type="entry name" value="MICROSOMAL GLUTATHIONE S-TRANSFERASE-RELATED"/>
    <property type="match status" value="1"/>
</dbReference>
<dbReference type="OrthoDB" id="464934at2"/>
<feature type="transmembrane region" description="Helical" evidence="5">
    <location>
        <begin position="58"/>
        <end position="85"/>
    </location>
</feature>
<sequence>MALHLPAVVTLLALLLFVYSFLAVGMARKKYAVAAPATTGPVEFEVVYRIQMNTLEQLVLFLPALWLFSDYVSPLWAGIVGLVWLAGRVLYSVSYVRDPKSRGPGFVISFVASLTLIFGTAVAIVLRIAAGL</sequence>
<dbReference type="InterPro" id="IPR001129">
    <property type="entry name" value="Membr-assoc_MAPEG"/>
</dbReference>
<keyword evidence="3 5" id="KW-1133">Transmembrane helix</keyword>
<evidence type="ECO:0000256" key="2">
    <source>
        <dbReference type="ARBA" id="ARBA00022692"/>
    </source>
</evidence>
<dbReference type="GO" id="GO:0016020">
    <property type="term" value="C:membrane"/>
    <property type="evidence" value="ECO:0007669"/>
    <property type="project" value="UniProtKB-SubCell"/>
</dbReference>
<dbReference type="SUPFAM" id="SSF161084">
    <property type="entry name" value="MAPEG domain-like"/>
    <property type="match status" value="1"/>
</dbReference>
<evidence type="ECO:0000256" key="5">
    <source>
        <dbReference type="SAM" id="Phobius"/>
    </source>
</evidence>
<dbReference type="GO" id="GO:0006691">
    <property type="term" value="P:leukotriene metabolic process"/>
    <property type="evidence" value="ECO:0007669"/>
    <property type="project" value="UniProtKB-ARBA"/>
</dbReference>
<evidence type="ECO:0000256" key="4">
    <source>
        <dbReference type="ARBA" id="ARBA00023136"/>
    </source>
</evidence>
<keyword evidence="2 5" id="KW-0812">Transmembrane</keyword>
<evidence type="ECO:0000256" key="3">
    <source>
        <dbReference type="ARBA" id="ARBA00022989"/>
    </source>
</evidence>